<evidence type="ECO:0000256" key="11">
    <source>
        <dbReference type="ARBA" id="ARBA00022833"/>
    </source>
</evidence>
<keyword evidence="7" id="KW-0479">Metal-binding</keyword>
<dbReference type="PANTHER" id="PTHR42951:SF4">
    <property type="entry name" value="ACYL-COENZYME A THIOESTERASE MBLAC2"/>
    <property type="match status" value="1"/>
</dbReference>
<dbReference type="Gene3D" id="3.60.15.10">
    <property type="entry name" value="Ribonuclease Z/Hydroxyacylglutathione hydrolase-like"/>
    <property type="match status" value="1"/>
</dbReference>
<dbReference type="GO" id="GO:0042597">
    <property type="term" value="C:periplasmic space"/>
    <property type="evidence" value="ECO:0007669"/>
    <property type="project" value="UniProtKB-SubCell"/>
</dbReference>
<keyword evidence="9" id="KW-0574">Periplasm</keyword>
<dbReference type="Pfam" id="PF00753">
    <property type="entry name" value="Lactamase_B"/>
    <property type="match status" value="1"/>
</dbReference>
<accession>A0A164A4L1</accession>
<dbReference type="InterPro" id="IPR050855">
    <property type="entry name" value="NDM-1-like"/>
</dbReference>
<dbReference type="NCBIfam" id="NF012229">
    <property type="entry name" value="bla_class_B_core"/>
    <property type="match status" value="1"/>
</dbReference>
<organism evidence="15 16">
    <name type="scientific">Myroides marinus</name>
    <dbReference type="NCBI Taxonomy" id="703342"/>
    <lineage>
        <taxon>Bacteria</taxon>
        <taxon>Pseudomonadati</taxon>
        <taxon>Bacteroidota</taxon>
        <taxon>Flavobacteriia</taxon>
        <taxon>Flavobacteriales</taxon>
        <taxon>Flavobacteriaceae</taxon>
        <taxon>Myroides</taxon>
    </lineage>
</organism>
<proteinExistence type="inferred from homology"/>
<dbReference type="InterPro" id="IPR001279">
    <property type="entry name" value="Metallo-B-lactamas"/>
</dbReference>
<dbReference type="InterPro" id="IPR001018">
    <property type="entry name" value="Beta-lactamase_class-B_CS"/>
</dbReference>
<evidence type="ECO:0000313" key="16">
    <source>
        <dbReference type="Proteomes" id="UP000076630"/>
    </source>
</evidence>
<evidence type="ECO:0000256" key="8">
    <source>
        <dbReference type="ARBA" id="ARBA00022729"/>
    </source>
</evidence>
<evidence type="ECO:0000256" key="4">
    <source>
        <dbReference type="ARBA" id="ARBA00005250"/>
    </source>
</evidence>
<gene>
    <name evidence="15" type="ORF">AV926_05325</name>
</gene>
<evidence type="ECO:0000256" key="2">
    <source>
        <dbReference type="ARBA" id="ARBA00001947"/>
    </source>
</evidence>
<feature type="signal peptide" evidence="13">
    <location>
        <begin position="1"/>
        <end position="19"/>
    </location>
</feature>
<evidence type="ECO:0000256" key="12">
    <source>
        <dbReference type="ARBA" id="ARBA00023251"/>
    </source>
</evidence>
<dbReference type="EC" id="3.5.2.6" evidence="6"/>
<keyword evidence="16" id="KW-1185">Reference proteome</keyword>
<evidence type="ECO:0000256" key="3">
    <source>
        <dbReference type="ARBA" id="ARBA00004418"/>
    </source>
</evidence>
<comment type="subunit">
    <text evidence="5">Monomer.</text>
</comment>
<dbReference type="GO" id="GO:0017001">
    <property type="term" value="P:antibiotic catabolic process"/>
    <property type="evidence" value="ECO:0007669"/>
    <property type="project" value="InterPro"/>
</dbReference>
<comment type="similarity">
    <text evidence="4">Belongs to the metallo-beta-lactamase superfamily. Class-B beta-lactamase family.</text>
</comment>
<evidence type="ECO:0000256" key="7">
    <source>
        <dbReference type="ARBA" id="ARBA00022723"/>
    </source>
</evidence>
<dbReference type="InterPro" id="IPR058199">
    <property type="entry name" value="BlaB//VIM/IMP-1"/>
</dbReference>
<evidence type="ECO:0000313" key="15">
    <source>
        <dbReference type="EMBL" id="KZE82968.1"/>
    </source>
</evidence>
<dbReference type="AlphaFoldDB" id="A0A164A4L1"/>
<comment type="caution">
    <text evidence="15">The sequence shown here is derived from an EMBL/GenBank/DDBJ whole genome shotgun (WGS) entry which is preliminary data.</text>
</comment>
<evidence type="ECO:0000259" key="14">
    <source>
        <dbReference type="SMART" id="SM00849"/>
    </source>
</evidence>
<dbReference type="Proteomes" id="UP000076630">
    <property type="component" value="Unassembled WGS sequence"/>
</dbReference>
<evidence type="ECO:0000256" key="1">
    <source>
        <dbReference type="ARBA" id="ARBA00001526"/>
    </source>
</evidence>
<dbReference type="InterPro" id="IPR036866">
    <property type="entry name" value="RibonucZ/Hydroxyglut_hydro"/>
</dbReference>
<dbReference type="RefSeq" id="WP_038985126.1">
    <property type="nucleotide sequence ID" value="NZ_JWJO01000009.1"/>
</dbReference>
<dbReference type="NCBIfam" id="NF012137">
    <property type="entry name" value="bla_xUS"/>
    <property type="match status" value="1"/>
</dbReference>
<dbReference type="GO" id="GO:0008270">
    <property type="term" value="F:zinc ion binding"/>
    <property type="evidence" value="ECO:0007669"/>
    <property type="project" value="InterPro"/>
</dbReference>
<keyword evidence="8 13" id="KW-0732">Signal</keyword>
<dbReference type="GO" id="GO:0046677">
    <property type="term" value="P:response to antibiotic"/>
    <property type="evidence" value="ECO:0007669"/>
    <property type="project" value="UniProtKB-KW"/>
</dbReference>
<sequence>MRKILSTVALLICATVAHAQSDKLKIEKLNDHMYVYTTYQEFKGVQYSSNALYILTNDGALLIDTPWDKDQYEPLVNHIKKEHHKDVKWVITTHFHEDRSGGLDYFNKLGAQTYTYSLTNDILKDRNEPQALHTFGQEKQFTFGKEKLAVYFLGEGHSKDNTVVWFPKEKILYGGCLIKSAEATTIGNIEDGNVADWPKTIEVVKRKFSEAKQVIPGHDAWDMSGHIENTERILSAYAQQNSIKNK</sequence>
<keyword evidence="11" id="KW-0862">Zinc</keyword>
<dbReference type="GO" id="GO:0008800">
    <property type="term" value="F:beta-lactamase activity"/>
    <property type="evidence" value="ECO:0007669"/>
    <property type="project" value="UniProtKB-EC"/>
</dbReference>
<evidence type="ECO:0000256" key="6">
    <source>
        <dbReference type="ARBA" id="ARBA00012865"/>
    </source>
</evidence>
<keyword evidence="10" id="KW-0378">Hydrolase</keyword>
<dbReference type="PROSITE" id="PS00744">
    <property type="entry name" value="BETA_LACTAMASE_B_2"/>
    <property type="match status" value="1"/>
</dbReference>
<protein>
    <recommendedName>
        <fullName evidence="6">beta-lactamase</fullName>
        <ecNumber evidence="6">3.5.2.6</ecNumber>
    </recommendedName>
</protein>
<dbReference type="OrthoDB" id="9769598at2"/>
<evidence type="ECO:0000256" key="9">
    <source>
        <dbReference type="ARBA" id="ARBA00022764"/>
    </source>
</evidence>
<dbReference type="SUPFAM" id="SSF56281">
    <property type="entry name" value="Metallo-hydrolase/oxidoreductase"/>
    <property type="match status" value="1"/>
</dbReference>
<evidence type="ECO:0000256" key="10">
    <source>
        <dbReference type="ARBA" id="ARBA00022801"/>
    </source>
</evidence>
<evidence type="ECO:0000256" key="13">
    <source>
        <dbReference type="SAM" id="SignalP"/>
    </source>
</evidence>
<reference evidence="15 16" key="1">
    <citation type="submission" date="2016-01" db="EMBL/GenBank/DDBJ databases">
        <title>Whole genome sequencing of Myroides marinus L41.</title>
        <authorList>
            <person name="Hong K.W."/>
        </authorList>
    </citation>
    <scope>NUCLEOTIDE SEQUENCE [LARGE SCALE GENOMIC DNA]</scope>
    <source>
        <strain evidence="15 16">L41</strain>
    </source>
</reference>
<comment type="cofactor">
    <cofactor evidence="2">
        <name>Zn(2+)</name>
        <dbReference type="ChEBI" id="CHEBI:29105"/>
    </cofactor>
</comment>
<evidence type="ECO:0000256" key="5">
    <source>
        <dbReference type="ARBA" id="ARBA00011245"/>
    </source>
</evidence>
<dbReference type="PANTHER" id="PTHR42951">
    <property type="entry name" value="METALLO-BETA-LACTAMASE DOMAIN-CONTAINING"/>
    <property type="match status" value="1"/>
</dbReference>
<comment type="subcellular location">
    <subcellularLocation>
        <location evidence="3">Periplasm</location>
    </subcellularLocation>
</comment>
<dbReference type="NCBIfam" id="NF033088">
    <property type="entry name" value="bla_subclass_B1"/>
    <property type="match status" value="1"/>
</dbReference>
<dbReference type="NCBIfam" id="NF012146">
    <property type="entry name" value="blaB-IND-MUS"/>
    <property type="match status" value="1"/>
</dbReference>
<feature type="chain" id="PRO_5007848516" description="beta-lactamase" evidence="13">
    <location>
        <begin position="20"/>
        <end position="246"/>
    </location>
</feature>
<feature type="domain" description="Metallo-beta-lactamase" evidence="14">
    <location>
        <begin position="48"/>
        <end position="218"/>
    </location>
</feature>
<name>A0A164A4L1_9FLAO</name>
<dbReference type="EMBL" id="LQNU01000041">
    <property type="protein sequence ID" value="KZE82968.1"/>
    <property type="molecule type" value="Genomic_DNA"/>
</dbReference>
<dbReference type="SMART" id="SM00849">
    <property type="entry name" value="Lactamase_B"/>
    <property type="match status" value="1"/>
</dbReference>
<comment type="catalytic activity">
    <reaction evidence="1">
        <text>a beta-lactam + H2O = a substituted beta-amino acid</text>
        <dbReference type="Rhea" id="RHEA:20401"/>
        <dbReference type="ChEBI" id="CHEBI:15377"/>
        <dbReference type="ChEBI" id="CHEBI:35627"/>
        <dbReference type="ChEBI" id="CHEBI:140347"/>
        <dbReference type="EC" id="3.5.2.6"/>
    </reaction>
</comment>
<keyword evidence="12" id="KW-0046">Antibiotic resistance</keyword>